<dbReference type="Proteomes" id="UP000179807">
    <property type="component" value="Unassembled WGS sequence"/>
</dbReference>
<feature type="compositionally biased region" description="Basic and acidic residues" evidence="1">
    <location>
        <begin position="158"/>
        <end position="190"/>
    </location>
</feature>
<dbReference type="RefSeq" id="XP_068354489.1">
    <property type="nucleotide sequence ID" value="XM_068493771.1"/>
</dbReference>
<organism evidence="2 3">
    <name type="scientific">Tritrichomonas foetus</name>
    <dbReference type="NCBI Taxonomy" id="1144522"/>
    <lineage>
        <taxon>Eukaryota</taxon>
        <taxon>Metamonada</taxon>
        <taxon>Parabasalia</taxon>
        <taxon>Tritrichomonadida</taxon>
        <taxon>Tritrichomonadidae</taxon>
        <taxon>Tritrichomonas</taxon>
    </lineage>
</organism>
<accession>A0A1J4JQF8</accession>
<gene>
    <name evidence="2" type="ORF">TRFO_07589</name>
</gene>
<evidence type="ECO:0000313" key="2">
    <source>
        <dbReference type="EMBL" id="OHT01353.1"/>
    </source>
</evidence>
<feature type="compositionally biased region" description="Polar residues" evidence="1">
    <location>
        <begin position="351"/>
        <end position="361"/>
    </location>
</feature>
<feature type="compositionally biased region" description="Polar residues" evidence="1">
    <location>
        <begin position="625"/>
        <end position="635"/>
    </location>
</feature>
<comment type="caution">
    <text evidence="2">The sequence shown here is derived from an EMBL/GenBank/DDBJ whole genome shotgun (WGS) entry which is preliminary data.</text>
</comment>
<reference evidence="2" key="1">
    <citation type="submission" date="2016-10" db="EMBL/GenBank/DDBJ databases">
        <authorList>
            <person name="Benchimol M."/>
            <person name="Almeida L.G."/>
            <person name="Vasconcelos A.T."/>
            <person name="Perreira-Neves A."/>
            <person name="Rosa I.A."/>
            <person name="Tasca T."/>
            <person name="Bogo M.R."/>
            <person name="de Souza W."/>
        </authorList>
    </citation>
    <scope>NUCLEOTIDE SEQUENCE [LARGE SCALE GENOMIC DNA]</scope>
    <source>
        <strain evidence="2">K</strain>
    </source>
</reference>
<name>A0A1J4JQF8_9EUKA</name>
<dbReference type="VEuPathDB" id="TrichDB:TRFO_07589"/>
<feature type="region of interest" description="Disordered" evidence="1">
    <location>
        <begin position="616"/>
        <end position="645"/>
    </location>
</feature>
<sequence length="706" mass="80768">MTEWKPQKGSKTISFKPQNLTESTIENSSSNDAIQEAPKNSQVKTFNPKPKEYKEEVEENIETAEETKSSHEDPYLKFKQNIPKKLIEPPKKKEKVVLDHPPPPKENPFIKKTKSGFAPKKAAQVYEAPDVQLNGHQNDNDNNNENQSKKPSFLDLQNEEKKNLEEEAKRNNDNVQKKSFFDSIIEQEKKVSKKSKPQTNFDQYEDDEPVKPKRKSGFKPKQAQAIFDGVSIEETVKKSNNSNSSGKKSAFDALLESEKETSEKLKAEREERERIEKLKELERKNKPSIIDMLIAEEKKNQNQKIEQEIEYDDDEEKGPTLHAFKPTKVASYYEAPSLEEVQESQKPKTKPSFTEILNNQAQTQQPINQKNNQQNIQQPNNNRNVVSTAQIIAQQQQQQAQQQAIEKQKQEKEQKKRGLSFTDLINSEQKQKPKATIVINSVKEENDQQVRGFNPKKSDTPSSFSDLINKERNTKKAAAKKQQSKHITFKGPAFKPPPQSAKKINAPSFAQLLDAEVQREEVANSPAAQAGIINPGASFLQKMQEEELKANNNQLPITNTIGDLVSYHGELPKKQRNGSRGKGKRKEGKKNKQSEDLELFWGTLDDQLVDEYDSDDDGNWPAFNQPKNNKKSTVPMTPEEKKKEDKISWLSQVLEEEIGEEDPREFAESLSIKSKPEMIRFLSTVTFDQFQASNIAERFFRRFSGK</sequence>
<feature type="compositionally biased region" description="Acidic residues" evidence="1">
    <location>
        <begin position="55"/>
        <end position="64"/>
    </location>
</feature>
<feature type="compositionally biased region" description="Basic residues" evidence="1">
    <location>
        <begin position="479"/>
        <end position="488"/>
    </location>
</feature>
<protein>
    <submittedName>
        <fullName evidence="2">Uncharacterized protein</fullName>
    </submittedName>
</protein>
<feature type="compositionally biased region" description="Basic residues" evidence="1">
    <location>
        <begin position="574"/>
        <end position="589"/>
    </location>
</feature>
<feature type="compositionally biased region" description="Basic and acidic residues" evidence="1">
    <location>
        <begin position="406"/>
        <end position="416"/>
    </location>
</feature>
<proteinExistence type="predicted"/>
<evidence type="ECO:0000256" key="1">
    <source>
        <dbReference type="SAM" id="MobiDB-lite"/>
    </source>
</evidence>
<feature type="compositionally biased region" description="Basic and acidic residues" evidence="1">
    <location>
        <begin position="65"/>
        <end position="76"/>
    </location>
</feature>
<feature type="compositionally biased region" description="Basic and acidic residues" evidence="1">
    <location>
        <begin position="85"/>
        <end position="98"/>
    </location>
</feature>
<dbReference type="AlphaFoldDB" id="A0A1J4JQF8"/>
<dbReference type="EMBL" id="MLAK01000915">
    <property type="protein sequence ID" value="OHT01353.1"/>
    <property type="molecule type" value="Genomic_DNA"/>
</dbReference>
<feature type="region of interest" description="Disordered" evidence="1">
    <location>
        <begin position="298"/>
        <end position="466"/>
    </location>
</feature>
<keyword evidence="3" id="KW-1185">Reference proteome</keyword>
<feature type="compositionally biased region" description="Basic and acidic residues" evidence="1">
    <location>
        <begin position="256"/>
        <end position="273"/>
    </location>
</feature>
<evidence type="ECO:0000313" key="3">
    <source>
        <dbReference type="Proteomes" id="UP000179807"/>
    </source>
</evidence>
<feature type="compositionally biased region" description="Polar residues" evidence="1">
    <location>
        <begin position="9"/>
        <end position="45"/>
    </location>
</feature>
<feature type="region of interest" description="Disordered" evidence="1">
    <location>
        <begin position="479"/>
        <end position="503"/>
    </location>
</feature>
<feature type="compositionally biased region" description="Low complexity" evidence="1">
    <location>
        <begin position="362"/>
        <end position="405"/>
    </location>
</feature>
<feature type="region of interest" description="Disordered" evidence="1">
    <location>
        <begin position="1"/>
        <end position="273"/>
    </location>
</feature>
<feature type="region of interest" description="Disordered" evidence="1">
    <location>
        <begin position="569"/>
        <end position="594"/>
    </location>
</feature>
<feature type="compositionally biased region" description="Low complexity" evidence="1">
    <location>
        <begin position="238"/>
        <end position="248"/>
    </location>
</feature>
<dbReference type="GeneID" id="94828475"/>